<dbReference type="InterPro" id="IPR041698">
    <property type="entry name" value="Methyltransf_25"/>
</dbReference>
<evidence type="ECO:0000313" key="4">
    <source>
        <dbReference type="Proteomes" id="UP000054321"/>
    </source>
</evidence>
<gene>
    <name evidence="3" type="ORF">OIDMADRAFT_183009</name>
</gene>
<evidence type="ECO:0000313" key="3">
    <source>
        <dbReference type="EMBL" id="KIM96927.1"/>
    </source>
</evidence>
<dbReference type="Proteomes" id="UP000054321">
    <property type="component" value="Unassembled WGS sequence"/>
</dbReference>
<dbReference type="AlphaFoldDB" id="A0A0C3D4U9"/>
<feature type="domain" description="Methyltransferase" evidence="2">
    <location>
        <begin position="46"/>
        <end position="137"/>
    </location>
</feature>
<accession>A0A0C3D4U9</accession>
<dbReference type="Gene3D" id="3.40.50.150">
    <property type="entry name" value="Vaccinia Virus protein VP39"/>
    <property type="match status" value="1"/>
</dbReference>
<dbReference type="SUPFAM" id="SSF53335">
    <property type="entry name" value="S-adenosyl-L-methionine-dependent methyltransferases"/>
    <property type="match status" value="1"/>
</dbReference>
<sequence length="285" mass="30951">MLEPTPNPTIPLQSQHDIESPSTQPIGNSHRATLVSIWSISSNAKILEIGCGQGDCTEILATAVGPTGHIDAIDPAPLDYGSPETLGQAQARISQSSIGARITWHQASPLEFLASVEEGTYDAVVLCHSIWYFASPAVVLDTLRALRGKTPKLCVAEYALSATEPRAVPHVLAALARASLEVHRTVSEENIRTALAPHTIRSMAEETGWKLVGESMIVPKEGLEDGRWETNTVVDDSFLKDVESEIREEKIRAVLRSMREAVKNAVGILKGDPVRTMDVWVATFE</sequence>
<dbReference type="EMBL" id="KN832883">
    <property type="protein sequence ID" value="KIM96927.1"/>
    <property type="molecule type" value="Genomic_DNA"/>
</dbReference>
<dbReference type="Pfam" id="PF13649">
    <property type="entry name" value="Methyltransf_25"/>
    <property type="match status" value="1"/>
</dbReference>
<protein>
    <recommendedName>
        <fullName evidence="2">Methyltransferase domain-containing protein</fullName>
    </recommendedName>
</protein>
<reference evidence="4" key="2">
    <citation type="submission" date="2015-01" db="EMBL/GenBank/DDBJ databases">
        <title>Evolutionary Origins and Diversification of the Mycorrhizal Mutualists.</title>
        <authorList>
            <consortium name="DOE Joint Genome Institute"/>
            <consortium name="Mycorrhizal Genomics Consortium"/>
            <person name="Kohler A."/>
            <person name="Kuo A."/>
            <person name="Nagy L.G."/>
            <person name="Floudas D."/>
            <person name="Copeland A."/>
            <person name="Barry K.W."/>
            <person name="Cichocki N."/>
            <person name="Veneault-Fourrey C."/>
            <person name="LaButti K."/>
            <person name="Lindquist E.A."/>
            <person name="Lipzen A."/>
            <person name="Lundell T."/>
            <person name="Morin E."/>
            <person name="Murat C."/>
            <person name="Riley R."/>
            <person name="Ohm R."/>
            <person name="Sun H."/>
            <person name="Tunlid A."/>
            <person name="Henrissat B."/>
            <person name="Grigoriev I.V."/>
            <person name="Hibbett D.S."/>
            <person name="Martin F."/>
        </authorList>
    </citation>
    <scope>NUCLEOTIDE SEQUENCE [LARGE SCALE GENOMIC DNA]</scope>
    <source>
        <strain evidence="4">Zn</strain>
    </source>
</reference>
<name>A0A0C3D4U9_OIDMZ</name>
<evidence type="ECO:0000256" key="1">
    <source>
        <dbReference type="SAM" id="MobiDB-lite"/>
    </source>
</evidence>
<feature type="compositionally biased region" description="Polar residues" evidence="1">
    <location>
        <begin position="10"/>
        <end position="27"/>
    </location>
</feature>
<dbReference type="InterPro" id="IPR029063">
    <property type="entry name" value="SAM-dependent_MTases_sf"/>
</dbReference>
<reference evidence="3 4" key="1">
    <citation type="submission" date="2014-04" db="EMBL/GenBank/DDBJ databases">
        <authorList>
            <consortium name="DOE Joint Genome Institute"/>
            <person name="Kuo A."/>
            <person name="Martino E."/>
            <person name="Perotto S."/>
            <person name="Kohler A."/>
            <person name="Nagy L.G."/>
            <person name="Floudas D."/>
            <person name="Copeland A."/>
            <person name="Barry K.W."/>
            <person name="Cichocki N."/>
            <person name="Veneault-Fourrey C."/>
            <person name="LaButti K."/>
            <person name="Lindquist E.A."/>
            <person name="Lipzen A."/>
            <person name="Lundell T."/>
            <person name="Morin E."/>
            <person name="Murat C."/>
            <person name="Sun H."/>
            <person name="Tunlid A."/>
            <person name="Henrissat B."/>
            <person name="Grigoriev I.V."/>
            <person name="Hibbett D.S."/>
            <person name="Martin F."/>
            <person name="Nordberg H.P."/>
            <person name="Cantor M.N."/>
            <person name="Hua S.X."/>
        </authorList>
    </citation>
    <scope>NUCLEOTIDE SEQUENCE [LARGE SCALE GENOMIC DNA]</scope>
    <source>
        <strain evidence="3 4">Zn</strain>
    </source>
</reference>
<dbReference type="OrthoDB" id="8300214at2759"/>
<dbReference type="HOGENOM" id="CLU_058846_1_0_1"/>
<feature type="region of interest" description="Disordered" evidence="1">
    <location>
        <begin position="1"/>
        <end position="27"/>
    </location>
</feature>
<keyword evidence="4" id="KW-1185">Reference proteome</keyword>
<dbReference type="InParanoid" id="A0A0C3D4U9"/>
<dbReference type="STRING" id="913774.A0A0C3D4U9"/>
<organism evidence="3 4">
    <name type="scientific">Oidiodendron maius (strain Zn)</name>
    <dbReference type="NCBI Taxonomy" id="913774"/>
    <lineage>
        <taxon>Eukaryota</taxon>
        <taxon>Fungi</taxon>
        <taxon>Dikarya</taxon>
        <taxon>Ascomycota</taxon>
        <taxon>Pezizomycotina</taxon>
        <taxon>Leotiomycetes</taxon>
        <taxon>Leotiomycetes incertae sedis</taxon>
        <taxon>Myxotrichaceae</taxon>
        <taxon>Oidiodendron</taxon>
    </lineage>
</organism>
<evidence type="ECO:0000259" key="2">
    <source>
        <dbReference type="Pfam" id="PF13649"/>
    </source>
</evidence>
<proteinExistence type="predicted"/>
<dbReference type="CDD" id="cd02440">
    <property type="entry name" value="AdoMet_MTases"/>
    <property type="match status" value="1"/>
</dbReference>